<feature type="signal peptide" evidence="1">
    <location>
        <begin position="1"/>
        <end position="27"/>
    </location>
</feature>
<accession>A0ABU5XDN1</accession>
<protein>
    <recommendedName>
        <fullName evidence="4">DUF4394 domain-containing protein</fullName>
    </recommendedName>
</protein>
<evidence type="ECO:0000256" key="1">
    <source>
        <dbReference type="SAM" id="SignalP"/>
    </source>
</evidence>
<gene>
    <name evidence="2" type="ORF">K6T79_00110</name>
</gene>
<dbReference type="RefSeq" id="WP_225404956.1">
    <property type="nucleotide sequence ID" value="NZ_JAYJJR010000001.1"/>
</dbReference>
<organism evidence="2 3">
    <name type="scientific">[Mycobacterium] crassicus</name>
    <dbReference type="NCBI Taxonomy" id="2872309"/>
    <lineage>
        <taxon>Bacteria</taxon>
        <taxon>Bacillati</taxon>
        <taxon>Actinomycetota</taxon>
        <taxon>Actinomycetes</taxon>
        <taxon>Mycobacteriales</taxon>
        <taxon>Mycobacteriaceae</taxon>
        <taxon>Mycolicibacter</taxon>
    </lineage>
</organism>
<name>A0ABU5XDN1_9MYCO</name>
<reference evidence="2 3" key="1">
    <citation type="submission" date="2023-12" db="EMBL/GenBank/DDBJ databases">
        <title>Description of new species of Mycobacterium terrae complex isolated from sewage at the Sao Paulo Zoological Park Foundation in Brazil.</title>
        <authorList>
            <person name="Romagnoli C.L."/>
            <person name="Conceicao E.C."/>
            <person name="Machado E."/>
            <person name="Barreto L.B.P.F."/>
            <person name="Sharma A."/>
            <person name="Silva N.M."/>
            <person name="Marques L.E."/>
            <person name="Juliana M.A."/>
            <person name="Lourenco M.C.S."/>
            <person name="Digiampietri L.A."/>
            <person name="Suffys P.N."/>
            <person name="Viana-Niero C."/>
        </authorList>
    </citation>
    <scope>NUCLEOTIDE SEQUENCE [LARGE SCALE GENOMIC DNA]</scope>
    <source>
        <strain evidence="2 3">MYC098</strain>
    </source>
</reference>
<comment type="caution">
    <text evidence="2">The sequence shown here is derived from an EMBL/GenBank/DDBJ whole genome shotgun (WGS) entry which is preliminary data.</text>
</comment>
<dbReference type="Proteomes" id="UP001299596">
    <property type="component" value="Unassembled WGS sequence"/>
</dbReference>
<feature type="chain" id="PRO_5047337939" description="DUF4394 domain-containing protein" evidence="1">
    <location>
        <begin position="28"/>
        <end position="590"/>
    </location>
</feature>
<keyword evidence="3" id="KW-1185">Reference proteome</keyword>
<evidence type="ECO:0008006" key="4">
    <source>
        <dbReference type="Google" id="ProtNLM"/>
    </source>
</evidence>
<evidence type="ECO:0000313" key="2">
    <source>
        <dbReference type="EMBL" id="MEB3019442.1"/>
    </source>
</evidence>
<evidence type="ECO:0000313" key="3">
    <source>
        <dbReference type="Proteomes" id="UP001299596"/>
    </source>
</evidence>
<sequence length="590" mass="59017">MTNRRIQAAAVAATAGGGLLTAAMLQAAVAAGAPGTDAFTIDGTVFDPITAAGTPGFDPVGPLNMGPPLLALGGGTALGVLHLAPQSFDVYNGSQSLGSIDTNETVTNLLGFANTAFTVLDSTPADGGDAAALPVAGTIYDVLNLGGGFYNVYVATPGQNGTVTDTLVTPFGNTDLSSLFTSNAANPLQPGDAFTALQAGNSSIGTDAFSIGGFTFNPFSGSGDSVTEGFTPVDPIASAPPLLNLGGGQLVFSLAYPGIQPTAFAPQDFEVYSGSGSTATELGTVKTAVDVANLLGMTNTEFIVQGVTPADGVEASQLPVLGSVYDAFNLGGGWVNVYTATPDVTVDGTVTPGTVHDTLITPFGSMNLDSLFDGINAANPLDPGDAFTGLQVGDSSLGDDAFSLGGYVFDPFTEFGSTRTDGFHVIPSLLGAAPLLNIGGATVGIHGAGAPINFSPQDFDVYSGAGSGATDLGSVTTSVNTSDLLGMANTEFTIQSVTAADGVTDAQLPTVGTVYDVLNFGGGWQNIYIATPGADGTITDTLVTPFGNVDLSSLFDMFNAANPLDAGAAFTGLDDMGAALASDPLALFGF</sequence>
<keyword evidence="1" id="KW-0732">Signal</keyword>
<proteinExistence type="predicted"/>
<dbReference type="EMBL" id="JAYJJR010000001">
    <property type="protein sequence ID" value="MEB3019442.1"/>
    <property type="molecule type" value="Genomic_DNA"/>
</dbReference>